<comment type="caution">
    <text evidence="2">The sequence shown here is derived from an EMBL/GenBank/DDBJ whole genome shotgun (WGS) entry which is preliminary data.</text>
</comment>
<dbReference type="Proteomes" id="UP000722336">
    <property type="component" value="Unassembled WGS sequence"/>
</dbReference>
<accession>A0ABS6SCS4</accession>
<keyword evidence="3" id="KW-1185">Reference proteome</keyword>
<dbReference type="EMBL" id="JAGSPA010000001">
    <property type="protein sequence ID" value="MBV7255647.1"/>
    <property type="molecule type" value="Genomic_DNA"/>
</dbReference>
<organism evidence="2 3">
    <name type="scientific">Pacificimonas pallii</name>
    <dbReference type="NCBI Taxonomy" id="2827236"/>
    <lineage>
        <taxon>Bacteria</taxon>
        <taxon>Pseudomonadati</taxon>
        <taxon>Pseudomonadota</taxon>
        <taxon>Alphaproteobacteria</taxon>
        <taxon>Sphingomonadales</taxon>
        <taxon>Sphingosinicellaceae</taxon>
        <taxon>Pacificimonas</taxon>
    </lineage>
</organism>
<evidence type="ECO:0000313" key="3">
    <source>
        <dbReference type="Proteomes" id="UP000722336"/>
    </source>
</evidence>
<keyword evidence="1" id="KW-0732">Signal</keyword>
<name>A0ABS6SCS4_9SPHN</name>
<dbReference type="Pfam" id="PF09912">
    <property type="entry name" value="DUF2141"/>
    <property type="match status" value="1"/>
</dbReference>
<protein>
    <submittedName>
        <fullName evidence="2">DUF2141 domain-containing protein</fullName>
    </submittedName>
</protein>
<dbReference type="RefSeq" id="WP_218443999.1">
    <property type="nucleotide sequence ID" value="NZ_JAGSPA010000001.1"/>
</dbReference>
<gene>
    <name evidence="2" type="ORF">KCG44_02475</name>
</gene>
<evidence type="ECO:0000313" key="2">
    <source>
        <dbReference type="EMBL" id="MBV7255647.1"/>
    </source>
</evidence>
<feature type="chain" id="PRO_5045328546" evidence="1">
    <location>
        <begin position="27"/>
        <end position="148"/>
    </location>
</feature>
<reference evidence="2 3" key="1">
    <citation type="submission" date="2021-04" db="EMBL/GenBank/DDBJ databases">
        <authorList>
            <person name="Pira H."/>
            <person name="Risdian C."/>
            <person name="Wink J."/>
        </authorList>
    </citation>
    <scope>NUCLEOTIDE SEQUENCE [LARGE SCALE GENOMIC DNA]</scope>
    <source>
        <strain evidence="2 3">WHA3</strain>
    </source>
</reference>
<evidence type="ECO:0000256" key="1">
    <source>
        <dbReference type="SAM" id="SignalP"/>
    </source>
</evidence>
<dbReference type="InterPro" id="IPR018673">
    <property type="entry name" value="DUF2141"/>
</dbReference>
<feature type="signal peptide" evidence="1">
    <location>
        <begin position="1"/>
        <end position="26"/>
    </location>
</feature>
<proteinExistence type="predicted"/>
<sequence>MIPRAFIKIAAVSLACASAITLPSGAADLTVNIDGVRDAPGKLYVSLQTQSQFMKDEGAYGVMIDSPAAGVSSPTVTGIAPGTYAITVWHDDNDNGEFDMGERGPLDGWAMIGGTSMRAEPTFAQTSLTIGEADESVSVVMIYGRETP</sequence>